<feature type="transmembrane region" description="Helical" evidence="11">
    <location>
        <begin position="210"/>
        <end position="233"/>
    </location>
</feature>
<keyword evidence="7" id="KW-0809">Transit peptide</keyword>
<keyword evidence="6" id="KW-0378">Hydrolase</keyword>
<evidence type="ECO:0000256" key="5">
    <source>
        <dbReference type="ARBA" id="ARBA00022692"/>
    </source>
</evidence>
<organism evidence="13 14">
    <name type="scientific">Crocosphaera subtropica (strain ATCC 51142 / BH68)</name>
    <name type="common">Cyanothece sp. (strain ATCC 51142)</name>
    <dbReference type="NCBI Taxonomy" id="43989"/>
    <lineage>
        <taxon>Bacteria</taxon>
        <taxon>Bacillati</taxon>
        <taxon>Cyanobacteriota</taxon>
        <taxon>Cyanophyceae</taxon>
        <taxon>Oscillatoriophycideae</taxon>
        <taxon>Chroococcales</taxon>
        <taxon>Aphanothecaceae</taxon>
        <taxon>Crocosphaera</taxon>
        <taxon>Crocosphaera subtropica</taxon>
    </lineage>
</organism>
<evidence type="ECO:0000256" key="9">
    <source>
        <dbReference type="ARBA" id="ARBA00023136"/>
    </source>
</evidence>
<evidence type="ECO:0000256" key="10">
    <source>
        <dbReference type="SAM" id="MobiDB-lite"/>
    </source>
</evidence>
<feature type="transmembrane region" description="Helical" evidence="11">
    <location>
        <begin position="245"/>
        <end position="262"/>
    </location>
</feature>
<evidence type="ECO:0000256" key="6">
    <source>
        <dbReference type="ARBA" id="ARBA00022801"/>
    </source>
</evidence>
<dbReference type="GO" id="GO:0006508">
    <property type="term" value="P:proteolysis"/>
    <property type="evidence" value="ECO:0007669"/>
    <property type="project" value="UniProtKB-KW"/>
</dbReference>
<dbReference type="Pfam" id="PF02163">
    <property type="entry name" value="Peptidase_M50"/>
    <property type="match status" value="1"/>
</dbReference>
<comment type="subcellular location">
    <subcellularLocation>
        <location evidence="2">Membrane</location>
        <topology evidence="2">Multi-pass membrane protein</topology>
    </subcellularLocation>
</comment>
<reference evidence="13 14" key="1">
    <citation type="journal article" date="2008" name="Proc. Natl. Acad. Sci. U.S.A.">
        <title>The genome of Cyanothece 51142, a unicellular diazotrophic cyanobacterium important in the marine nitrogen cycle.</title>
        <authorList>
            <person name="Welsh E.A."/>
            <person name="Liberton M."/>
            <person name="Stoeckel J."/>
            <person name="Loh T."/>
            <person name="Elvitigala T."/>
            <person name="Wang C."/>
            <person name="Wollam A."/>
            <person name="Fulton R.S."/>
            <person name="Clifton S.W."/>
            <person name="Jacobs J.M."/>
            <person name="Aurora R."/>
            <person name="Ghosh B.K."/>
            <person name="Sherman L.A."/>
            <person name="Smith R.D."/>
            <person name="Wilson R.K."/>
            <person name="Pakrasi H.B."/>
        </authorList>
    </citation>
    <scope>NUCLEOTIDE SEQUENCE [LARGE SCALE GENOMIC DNA]</scope>
    <source>
        <strain evidence="14">ATCC 51142 / BH68</strain>
    </source>
</reference>
<feature type="transmembrane region" description="Helical" evidence="11">
    <location>
        <begin position="358"/>
        <end position="377"/>
    </location>
</feature>
<dbReference type="GO" id="GO:0016020">
    <property type="term" value="C:membrane"/>
    <property type="evidence" value="ECO:0007669"/>
    <property type="project" value="UniProtKB-SubCell"/>
</dbReference>
<feature type="transmembrane region" description="Helical" evidence="11">
    <location>
        <begin position="384"/>
        <end position="404"/>
    </location>
</feature>
<feature type="region of interest" description="Disordered" evidence="10">
    <location>
        <begin position="83"/>
        <end position="110"/>
    </location>
</feature>
<dbReference type="KEGG" id="cyt:cce_0017"/>
<dbReference type="HOGENOM" id="CLU_028221_2_0_3"/>
<accession>B1WYD9</accession>
<feature type="transmembrane region" description="Helical" evidence="11">
    <location>
        <begin position="274"/>
        <end position="297"/>
    </location>
</feature>
<evidence type="ECO:0000256" key="11">
    <source>
        <dbReference type="SAM" id="Phobius"/>
    </source>
</evidence>
<evidence type="ECO:0000256" key="2">
    <source>
        <dbReference type="ARBA" id="ARBA00004141"/>
    </source>
</evidence>
<dbReference type="PANTHER" id="PTHR31412:SF0">
    <property type="entry name" value="ZINC METALLOPROTEASE EGY1, CHLOROPLASTIC-RELATED"/>
    <property type="match status" value="1"/>
</dbReference>
<evidence type="ECO:0000256" key="1">
    <source>
        <dbReference type="ARBA" id="ARBA00001947"/>
    </source>
</evidence>
<evidence type="ECO:0000256" key="3">
    <source>
        <dbReference type="ARBA" id="ARBA00007931"/>
    </source>
</evidence>
<dbReference type="OrthoDB" id="494312at2"/>
<dbReference type="PANTHER" id="PTHR31412">
    <property type="entry name" value="ZINC METALLOPROTEASE EGY1"/>
    <property type="match status" value="1"/>
</dbReference>
<proteinExistence type="inferred from homology"/>
<feature type="compositionally biased region" description="Polar residues" evidence="10">
    <location>
        <begin position="95"/>
        <end position="107"/>
    </location>
</feature>
<protein>
    <recommendedName>
        <fullName evidence="12">Peptidase M50 domain-containing protein</fullName>
    </recommendedName>
</protein>
<evidence type="ECO:0000313" key="14">
    <source>
        <dbReference type="Proteomes" id="UP000001203"/>
    </source>
</evidence>
<dbReference type="GO" id="GO:0008233">
    <property type="term" value="F:peptidase activity"/>
    <property type="evidence" value="ECO:0007669"/>
    <property type="project" value="UniProtKB-KW"/>
</dbReference>
<evidence type="ECO:0000259" key="12">
    <source>
        <dbReference type="Pfam" id="PF02163"/>
    </source>
</evidence>
<dbReference type="RefSeq" id="WP_009543181.1">
    <property type="nucleotide sequence ID" value="NC_010546.1"/>
</dbReference>
<sequence>MWLLLIILGAITYYLAKKTVAPITRTPIWMIWLVMMMPAVVWTIWYEVNGEDQQIPLLWIIVPLVICFTLYVWLIRLGKIPSSDQPKETIPDSPPQLQNLDTPTQDSEQVRPITATEEKSLRDCFPWGVYYLQNLDYRPQAILCRGKLRTAPEKAYNSIKKNIEQVFGDRFLILFQEGLQGKPFFALVPNPWSKSETEDNKSKENLKRPLFALGLLFLTLLTTTLVGTISIAGVAKETISNDPSVLLQGLPYSLGLITILGVHEFSHYLTAVRYKIATTLPYFIPIPFFLGTFGAFIQMKSPVPHRKALFDVGVAGPLGGFIITLPLLLWGISLSEIVPMPTAENASLLNIEALDPRFSFLFAILVKLVLGSSFIAGKALHLHPLAVAGYIGLIVTALNLMPVGQLDGGHIVHAMFGQRTAVIVGQITRIFMLVLAMIRPEFLIWAILLFLMPIMDQPALNDVTELDDIRDFVGLFSLTLLILILLPVPGAISQWLQI</sequence>
<keyword evidence="5 11" id="KW-0812">Transmembrane</keyword>
<keyword evidence="4" id="KW-0645">Protease</keyword>
<evidence type="ECO:0000256" key="4">
    <source>
        <dbReference type="ARBA" id="ARBA00022670"/>
    </source>
</evidence>
<dbReference type="AlphaFoldDB" id="B1WYD9"/>
<name>B1WYD9_CROS5</name>
<dbReference type="Proteomes" id="UP000001203">
    <property type="component" value="Chromosome circular"/>
</dbReference>
<evidence type="ECO:0000256" key="8">
    <source>
        <dbReference type="ARBA" id="ARBA00022989"/>
    </source>
</evidence>
<evidence type="ECO:0000313" key="13">
    <source>
        <dbReference type="EMBL" id="ACB49369.1"/>
    </source>
</evidence>
<feature type="transmembrane region" description="Helical" evidence="11">
    <location>
        <begin position="309"/>
        <end position="332"/>
    </location>
</feature>
<dbReference type="STRING" id="43989.cce_0017"/>
<feature type="domain" description="Peptidase M50" evidence="12">
    <location>
        <begin position="253"/>
        <end position="426"/>
    </location>
</feature>
<dbReference type="eggNOG" id="COG1994">
    <property type="taxonomic scope" value="Bacteria"/>
</dbReference>
<feature type="transmembrane region" description="Helical" evidence="11">
    <location>
        <begin position="28"/>
        <end position="45"/>
    </location>
</feature>
<comment type="cofactor">
    <cofactor evidence="1">
        <name>Zn(2+)</name>
        <dbReference type="ChEBI" id="CHEBI:29105"/>
    </cofactor>
</comment>
<comment type="similarity">
    <text evidence="3">Belongs to the peptidase M50B family.</text>
</comment>
<keyword evidence="8 11" id="KW-1133">Transmembrane helix</keyword>
<gene>
    <name evidence="13" type="ordered locus">cce_0017</name>
</gene>
<dbReference type="EMBL" id="CP000806">
    <property type="protein sequence ID" value="ACB49369.1"/>
    <property type="molecule type" value="Genomic_DNA"/>
</dbReference>
<evidence type="ECO:0000256" key="7">
    <source>
        <dbReference type="ARBA" id="ARBA00022946"/>
    </source>
</evidence>
<dbReference type="CDD" id="cd06160">
    <property type="entry name" value="S2P-M50_like_2"/>
    <property type="match status" value="1"/>
</dbReference>
<dbReference type="InterPro" id="IPR044838">
    <property type="entry name" value="EGY1-like"/>
</dbReference>
<feature type="transmembrane region" description="Helical" evidence="11">
    <location>
        <begin position="472"/>
        <end position="492"/>
    </location>
</feature>
<feature type="transmembrane region" description="Helical" evidence="11">
    <location>
        <begin position="57"/>
        <end position="75"/>
    </location>
</feature>
<keyword evidence="9 11" id="KW-0472">Membrane</keyword>
<keyword evidence="14" id="KW-1185">Reference proteome</keyword>
<dbReference type="InterPro" id="IPR008915">
    <property type="entry name" value="Peptidase_M50"/>
</dbReference>